<dbReference type="AlphaFoldDB" id="A0A930UEQ0"/>
<name>A0A930UEQ0_9FLAO</name>
<dbReference type="SUPFAM" id="SSF53474">
    <property type="entry name" value="alpha/beta-Hydrolases"/>
    <property type="match status" value="1"/>
</dbReference>
<evidence type="ECO:0000313" key="1">
    <source>
        <dbReference type="EMBL" id="MBF2709931.1"/>
    </source>
</evidence>
<reference evidence="1" key="1">
    <citation type="submission" date="2020-11" db="EMBL/GenBank/DDBJ databases">
        <title>Genome of Flavobacterium soyangense.</title>
        <authorList>
            <person name="Liu Q."/>
            <person name="Xin Y.-H."/>
        </authorList>
    </citation>
    <scope>NUCLEOTIDE SEQUENCE</scope>
    <source>
        <strain evidence="1">CGMCC 1.13493</strain>
    </source>
</reference>
<dbReference type="InterPro" id="IPR029058">
    <property type="entry name" value="AB_hydrolase_fold"/>
</dbReference>
<sequence>MKPRLIIISDLWGIENSDWINTYFEILKTRFEIQLYDSCKLANISLADRTENKLHDEFINGGIDFAVESLLHLEKGNIAILAFSIGGTLAWKAGLKGLKISNFSAISSTRLRYETTKPNCKIKLYFGEHDQNRPLAIWAENLNIDSQILKNEGHEMYKKHDFTIKVCGELISNLKF</sequence>
<organism evidence="1 2">
    <name type="scientific">Flavobacterium soyangense</name>
    <dbReference type="NCBI Taxonomy" id="2023265"/>
    <lineage>
        <taxon>Bacteria</taxon>
        <taxon>Pseudomonadati</taxon>
        <taxon>Bacteroidota</taxon>
        <taxon>Flavobacteriia</taxon>
        <taxon>Flavobacteriales</taxon>
        <taxon>Flavobacteriaceae</taxon>
        <taxon>Flavobacterium</taxon>
    </lineage>
</organism>
<gene>
    <name evidence="1" type="ORF">IR213_15250</name>
</gene>
<dbReference type="GO" id="GO:0016787">
    <property type="term" value="F:hydrolase activity"/>
    <property type="evidence" value="ECO:0007669"/>
    <property type="project" value="UniProtKB-KW"/>
</dbReference>
<protein>
    <submittedName>
        <fullName evidence="1">Alpha/beta hydrolase</fullName>
    </submittedName>
</protein>
<dbReference type="Proteomes" id="UP000646211">
    <property type="component" value="Unassembled WGS sequence"/>
</dbReference>
<dbReference type="EMBL" id="JADHEC010000053">
    <property type="protein sequence ID" value="MBF2709931.1"/>
    <property type="molecule type" value="Genomic_DNA"/>
</dbReference>
<evidence type="ECO:0000313" key="2">
    <source>
        <dbReference type="Proteomes" id="UP000646211"/>
    </source>
</evidence>
<proteinExistence type="predicted"/>
<accession>A0A930UEQ0</accession>
<dbReference type="RefSeq" id="WP_194313161.1">
    <property type="nucleotide sequence ID" value="NZ_JADHEC010000053.1"/>
</dbReference>
<keyword evidence="2" id="KW-1185">Reference proteome</keyword>
<keyword evidence="1" id="KW-0378">Hydrolase</keyword>
<comment type="caution">
    <text evidence="1">The sequence shown here is derived from an EMBL/GenBank/DDBJ whole genome shotgun (WGS) entry which is preliminary data.</text>
</comment>